<keyword evidence="1" id="KW-0812">Transmembrane</keyword>
<sequence>MTTEPTGATTPLNNPGAGRGSWFRRTAWGVLTSLLAAFAVFESQKYGIPTTVAALVFFVLPDLARLVGIRPPGLPHRIVNSWWVPLVVLVGYSVGPVVWPPLFTAGLGWLTRVAYGRTLGRPASARSISAAG</sequence>
<feature type="transmembrane region" description="Helical" evidence="1">
    <location>
        <begin position="47"/>
        <end position="67"/>
    </location>
</feature>
<accession>A0AAU2VN56</accession>
<organism evidence="2">
    <name type="scientific">Streptomyces sp. NBC_00008</name>
    <dbReference type="NCBI Taxonomy" id="2903610"/>
    <lineage>
        <taxon>Bacteria</taxon>
        <taxon>Bacillati</taxon>
        <taxon>Actinomycetota</taxon>
        <taxon>Actinomycetes</taxon>
        <taxon>Kitasatosporales</taxon>
        <taxon>Streptomycetaceae</taxon>
        <taxon>Streptomyces</taxon>
    </lineage>
</organism>
<gene>
    <name evidence="2" type="ORF">OG398_11150</name>
</gene>
<keyword evidence="1" id="KW-0472">Membrane</keyword>
<name>A0AAU2VN56_9ACTN</name>
<keyword evidence="1" id="KW-1133">Transmembrane helix</keyword>
<dbReference type="AlphaFoldDB" id="A0AAU2VN56"/>
<feature type="transmembrane region" description="Helical" evidence="1">
    <location>
        <begin position="79"/>
        <end position="99"/>
    </location>
</feature>
<feature type="transmembrane region" description="Helical" evidence="1">
    <location>
        <begin position="22"/>
        <end position="41"/>
    </location>
</feature>
<evidence type="ECO:0000313" key="2">
    <source>
        <dbReference type="EMBL" id="WTW68783.1"/>
    </source>
</evidence>
<reference evidence="2" key="1">
    <citation type="submission" date="2022-10" db="EMBL/GenBank/DDBJ databases">
        <title>The complete genomes of actinobacterial strains from the NBC collection.</title>
        <authorList>
            <person name="Joergensen T.S."/>
            <person name="Alvarez Arevalo M."/>
            <person name="Sterndorff E.B."/>
            <person name="Faurdal D."/>
            <person name="Vuksanovic O."/>
            <person name="Mourched A.-S."/>
            <person name="Charusanti P."/>
            <person name="Shaw S."/>
            <person name="Blin K."/>
            <person name="Weber T."/>
        </authorList>
    </citation>
    <scope>NUCLEOTIDE SEQUENCE</scope>
    <source>
        <strain evidence="2">NBC_00008</strain>
    </source>
</reference>
<evidence type="ECO:0000256" key="1">
    <source>
        <dbReference type="SAM" id="Phobius"/>
    </source>
</evidence>
<proteinExistence type="predicted"/>
<dbReference type="EMBL" id="CP108313">
    <property type="protein sequence ID" value="WTW68783.1"/>
    <property type="molecule type" value="Genomic_DNA"/>
</dbReference>
<protein>
    <submittedName>
        <fullName evidence="2">DUF4260 domain-containing protein</fullName>
    </submittedName>
</protein>